<evidence type="ECO:0008006" key="4">
    <source>
        <dbReference type="Google" id="ProtNLM"/>
    </source>
</evidence>
<dbReference type="RefSeq" id="WP_011830488.1">
    <property type="nucleotide sequence ID" value="NC_008825.1"/>
</dbReference>
<evidence type="ECO:0000313" key="3">
    <source>
        <dbReference type="Proteomes" id="UP000000366"/>
    </source>
</evidence>
<evidence type="ECO:0000256" key="1">
    <source>
        <dbReference type="SAM" id="Phobius"/>
    </source>
</evidence>
<dbReference type="HOGENOM" id="CLU_1978934_0_0_4"/>
<gene>
    <name evidence="2" type="ordered locus">Mpe_A2906</name>
</gene>
<keyword evidence="3" id="KW-1185">Reference proteome</keyword>
<accession>A2SJX0</accession>
<keyword evidence="1" id="KW-1133">Transmembrane helix</keyword>
<dbReference type="EMBL" id="CP000555">
    <property type="protein sequence ID" value="ABM95859.1"/>
    <property type="molecule type" value="Genomic_DNA"/>
</dbReference>
<dbReference type="eggNOG" id="ENOG5033G64">
    <property type="taxonomic scope" value="Bacteria"/>
</dbReference>
<reference evidence="2 3" key="1">
    <citation type="journal article" date="2007" name="J. Bacteriol.">
        <title>Whole-genome analysis of the methyl tert-butyl ether-degrading beta-proteobacterium Methylibium petroleiphilum PM1.</title>
        <authorList>
            <person name="Kane S.R."/>
            <person name="Chakicherla A.Y."/>
            <person name="Chain P.S.G."/>
            <person name="Schmidt R."/>
            <person name="Shin M.W."/>
            <person name="Legler T.C."/>
            <person name="Scow K.M."/>
            <person name="Larimer F.W."/>
            <person name="Lucas S.M."/>
            <person name="Richardson P.M."/>
            <person name="Hristova K.R."/>
        </authorList>
    </citation>
    <scope>NUCLEOTIDE SEQUENCE [LARGE SCALE GENOMIC DNA]</scope>
    <source>
        <strain evidence="3">ATCC BAA-1232 / LMG 22953 / PM1</strain>
    </source>
</reference>
<sequence length="126" mass="13581">MLPLLRVLASEPDALVEHAAAYADLASDELQELQAHWVRRLLWLAVAAVAGLAALLLGGVALMLWAALPAIDAGRVWLLWVVPLVPGLVAVFGVFTARRIDARPAFGNLRAQLREDMAMVREGLAP</sequence>
<evidence type="ECO:0000313" key="2">
    <source>
        <dbReference type="EMBL" id="ABM95859.1"/>
    </source>
</evidence>
<protein>
    <recommendedName>
        <fullName evidence="4">Transmembrane protein</fullName>
    </recommendedName>
</protein>
<dbReference type="AlphaFoldDB" id="A2SJX0"/>
<organism evidence="2 3">
    <name type="scientific">Methylibium petroleiphilum (strain ATCC BAA-1232 / LMG 22953 / PM1)</name>
    <dbReference type="NCBI Taxonomy" id="420662"/>
    <lineage>
        <taxon>Bacteria</taxon>
        <taxon>Pseudomonadati</taxon>
        <taxon>Pseudomonadota</taxon>
        <taxon>Betaproteobacteria</taxon>
        <taxon>Burkholderiales</taxon>
        <taxon>Sphaerotilaceae</taxon>
        <taxon>Methylibium</taxon>
    </lineage>
</organism>
<proteinExistence type="predicted"/>
<feature type="transmembrane region" description="Helical" evidence="1">
    <location>
        <begin position="77"/>
        <end position="97"/>
    </location>
</feature>
<feature type="transmembrane region" description="Helical" evidence="1">
    <location>
        <begin position="41"/>
        <end position="65"/>
    </location>
</feature>
<dbReference type="Proteomes" id="UP000000366">
    <property type="component" value="Chromosome"/>
</dbReference>
<name>A2SJX0_METPP</name>
<keyword evidence="1" id="KW-0472">Membrane</keyword>
<keyword evidence="1" id="KW-0812">Transmembrane</keyword>
<dbReference type="STRING" id="420662.Mpe_A2906"/>
<dbReference type="KEGG" id="mpt:Mpe_A2906"/>